<dbReference type="EMBL" id="JAIVFG010000028">
    <property type="protein sequence ID" value="MDB0572393.1"/>
    <property type="molecule type" value="Genomic_DNA"/>
</dbReference>
<evidence type="ECO:0000313" key="4">
    <source>
        <dbReference type="Proteomes" id="UP001144050"/>
    </source>
</evidence>
<evidence type="ECO:0000259" key="2">
    <source>
        <dbReference type="Pfam" id="PF10077"/>
    </source>
</evidence>
<keyword evidence="1" id="KW-0732">Signal</keyword>
<name>A0AAW5ZS26_RALSL</name>
<gene>
    <name evidence="3" type="ORF">LBW59_16655</name>
</gene>
<evidence type="ECO:0000256" key="1">
    <source>
        <dbReference type="SAM" id="SignalP"/>
    </source>
</evidence>
<feature type="domain" description="DUF2314" evidence="2">
    <location>
        <begin position="357"/>
        <end position="461"/>
    </location>
</feature>
<dbReference type="Pfam" id="PF10077">
    <property type="entry name" value="DUF2314"/>
    <property type="match status" value="1"/>
</dbReference>
<evidence type="ECO:0000313" key="3">
    <source>
        <dbReference type="EMBL" id="MDB0572393.1"/>
    </source>
</evidence>
<accession>A0AAW5ZS26</accession>
<dbReference type="AlphaFoldDB" id="A0AAW5ZS26"/>
<sequence length="465" mass="50945">MLTTILLNMVTRQMMMSLTRILLLIAALVSVSPALATPGQPLPARDWHRKAVGFSIGLYYLTVPGTDPVKIAHALAADKRFALRVVDKLDKSAQSQALLQILYSSKVASDYAPPSIHSLHYVGRGLSPEQAEAVQKAPRALILTFAHPANQSITGLRRAEQFVAELAKKGQAIIWDDETREAFTPEAWETSRLGTWDGDIPDISNQIVIHAYNNGKAIRAISLGMARFGLPDLVINDSTWSLNRPLGHTINAVGQQLVEAGPPSDSATVQLGLASIRHAAVRKRLTDSIRSGGKGEGRLRLLEAAPEAGDPNNALAALSFDTYPGRDTTERQINFVMTVFGAQPDEVAYVKQSTALRAASERARSQLPALQQAFQRGLAPGEQLQVKAPFTTRDGSREWMWIEVTEWKGDRIKGMLRNVPRNVPGLKAGQMVEARQSELFDYLRVFPDGRTEGNETATVLKQPPR</sequence>
<protein>
    <submittedName>
        <fullName evidence="3">DUF2314 domain-containing protein</fullName>
    </submittedName>
</protein>
<organism evidence="3 4">
    <name type="scientific">Ralstonia solanacearum</name>
    <name type="common">Pseudomonas solanacearum</name>
    <dbReference type="NCBI Taxonomy" id="305"/>
    <lineage>
        <taxon>Bacteria</taxon>
        <taxon>Pseudomonadati</taxon>
        <taxon>Pseudomonadota</taxon>
        <taxon>Betaproteobacteria</taxon>
        <taxon>Burkholderiales</taxon>
        <taxon>Burkholderiaceae</taxon>
        <taxon>Ralstonia</taxon>
        <taxon>Ralstonia solanacearum species complex</taxon>
    </lineage>
</organism>
<feature type="signal peptide" evidence="1">
    <location>
        <begin position="1"/>
        <end position="36"/>
    </location>
</feature>
<reference evidence="3" key="1">
    <citation type="submission" date="2021-09" db="EMBL/GenBank/DDBJ databases">
        <title>Genomic analysis of Ralstonia spp.</title>
        <authorList>
            <person name="Aburjaile F."/>
            <person name="Ariute J.C."/>
            <person name="Pais A.K.L."/>
            <person name="Albuquerque G.M.R."/>
            <person name="Silva A.M.F."/>
            <person name="Brenig B."/>
            <person name="Azevedo V."/>
            <person name="Matiuzzi M."/>
            <person name="Ramos R."/>
            <person name="Goes-Neto A."/>
            <person name="Soares S."/>
            <person name="Iseppon A.M.B."/>
            <person name="Souza E."/>
            <person name="Gama M."/>
        </authorList>
    </citation>
    <scope>NUCLEOTIDE SEQUENCE</scope>
    <source>
        <strain evidence="3">CCRMRs91</strain>
    </source>
</reference>
<proteinExistence type="predicted"/>
<comment type="caution">
    <text evidence="3">The sequence shown here is derived from an EMBL/GenBank/DDBJ whole genome shotgun (WGS) entry which is preliminary data.</text>
</comment>
<feature type="chain" id="PRO_5043397816" evidence="1">
    <location>
        <begin position="37"/>
        <end position="465"/>
    </location>
</feature>
<dbReference type="RefSeq" id="WP_271656877.1">
    <property type="nucleotide sequence ID" value="NZ_JAIVFG010000028.1"/>
</dbReference>
<dbReference type="InterPro" id="IPR018756">
    <property type="entry name" value="DUF2314"/>
</dbReference>
<dbReference type="Proteomes" id="UP001144050">
    <property type="component" value="Unassembled WGS sequence"/>
</dbReference>